<keyword evidence="1" id="KW-0472">Membrane</keyword>
<dbReference type="EMBL" id="UOEJ01000107">
    <property type="protein sequence ID" value="VAV98921.1"/>
    <property type="molecule type" value="Genomic_DNA"/>
</dbReference>
<keyword evidence="1" id="KW-0812">Transmembrane</keyword>
<organism evidence="2">
    <name type="scientific">hydrothermal vent metagenome</name>
    <dbReference type="NCBI Taxonomy" id="652676"/>
    <lineage>
        <taxon>unclassified sequences</taxon>
        <taxon>metagenomes</taxon>
        <taxon>ecological metagenomes</taxon>
    </lineage>
</organism>
<protein>
    <recommendedName>
        <fullName evidence="3">Flagellar protein FliL</fullName>
    </recommendedName>
</protein>
<name>A0A3B0S7N5_9ZZZZ</name>
<accession>A0A3B0S7N5</accession>
<proteinExistence type="predicted"/>
<evidence type="ECO:0008006" key="3">
    <source>
        <dbReference type="Google" id="ProtNLM"/>
    </source>
</evidence>
<evidence type="ECO:0000313" key="2">
    <source>
        <dbReference type="EMBL" id="VAV98921.1"/>
    </source>
</evidence>
<gene>
    <name evidence="2" type="ORF">MNBD_ALPHA01-166</name>
</gene>
<feature type="transmembrane region" description="Helical" evidence="1">
    <location>
        <begin position="24"/>
        <end position="47"/>
    </location>
</feature>
<evidence type="ECO:0000256" key="1">
    <source>
        <dbReference type="SAM" id="Phobius"/>
    </source>
</evidence>
<keyword evidence="1" id="KW-1133">Transmembrane helix</keyword>
<sequence length="171" mass="19014">MANQEDAKEQETKEEKPKGGGKKLLIIGLFLGLLLGGGGGFGAFMMLGSGDEVVDTVEEVIVPEEPKIDPHFVKVERLNVPLISNNRVLGSLMIDFSLEVDGNDNKMRVIRVLPEIRDAMLRHFSEISVGKPDNPKSVDYPLLKNTLKDISNKVLHEPLILRVMIVQVRQF</sequence>
<dbReference type="AlphaFoldDB" id="A0A3B0S7N5"/>
<reference evidence="2" key="1">
    <citation type="submission" date="2018-06" db="EMBL/GenBank/DDBJ databases">
        <authorList>
            <person name="Zhirakovskaya E."/>
        </authorList>
    </citation>
    <scope>NUCLEOTIDE SEQUENCE</scope>
</reference>